<organism evidence="1 2">
    <name type="scientific">Stephania cephalantha</name>
    <dbReference type="NCBI Taxonomy" id="152367"/>
    <lineage>
        <taxon>Eukaryota</taxon>
        <taxon>Viridiplantae</taxon>
        <taxon>Streptophyta</taxon>
        <taxon>Embryophyta</taxon>
        <taxon>Tracheophyta</taxon>
        <taxon>Spermatophyta</taxon>
        <taxon>Magnoliopsida</taxon>
        <taxon>Ranunculales</taxon>
        <taxon>Menispermaceae</taxon>
        <taxon>Menispermoideae</taxon>
        <taxon>Cissampelideae</taxon>
        <taxon>Stephania</taxon>
    </lineage>
</organism>
<accession>A0AAP0JT70</accession>
<keyword evidence="2" id="KW-1185">Reference proteome</keyword>
<dbReference type="AlphaFoldDB" id="A0AAP0JT70"/>
<dbReference type="Proteomes" id="UP001419268">
    <property type="component" value="Unassembled WGS sequence"/>
</dbReference>
<dbReference type="InterPro" id="IPR036047">
    <property type="entry name" value="F-box-like_dom_sf"/>
</dbReference>
<dbReference type="SUPFAM" id="SSF81383">
    <property type="entry name" value="F-box domain"/>
    <property type="match status" value="1"/>
</dbReference>
<evidence type="ECO:0000313" key="1">
    <source>
        <dbReference type="EMBL" id="KAK9139295.1"/>
    </source>
</evidence>
<dbReference type="InterPro" id="IPR025886">
    <property type="entry name" value="PP2-like"/>
</dbReference>
<proteinExistence type="predicted"/>
<sequence>MSTVARTIDFLDLPSECFSRIFMSSPRDACVSSTISSAFRSVADSDEVWDRFLPSDYEEMLSKCVSPVRFSSKKELYFRLCDSVLIDSGKKVFSLERWSGKKSYVVGARDLSIVWGNDRRYWKWKPHHGSRFSKVAKLQYVWWLDVHGKIDASLLSPRTNYVAYLIVSYIDQDMSWWGLDVGPAEVSVEVGNHVTSNGMARLCPENVGRPFEEEVVVNVPRERGDGWMEIELGEFYNSGGEEGEVVKMGMKQVDCSYSKEGLVIEGIEIRPKV</sequence>
<dbReference type="Pfam" id="PF14299">
    <property type="entry name" value="PP2"/>
    <property type="match status" value="1"/>
</dbReference>
<evidence type="ECO:0008006" key="3">
    <source>
        <dbReference type="Google" id="ProtNLM"/>
    </source>
</evidence>
<dbReference type="PANTHER" id="PTHR32278:SF11">
    <property type="entry name" value="F-BOX DOMAIN-CONTAINING PROTEIN"/>
    <property type="match status" value="1"/>
</dbReference>
<name>A0AAP0JT70_9MAGN</name>
<gene>
    <name evidence="1" type="ORF">Scep_008976</name>
</gene>
<reference evidence="1 2" key="1">
    <citation type="submission" date="2024-01" db="EMBL/GenBank/DDBJ databases">
        <title>Genome assemblies of Stephania.</title>
        <authorList>
            <person name="Yang L."/>
        </authorList>
    </citation>
    <scope>NUCLEOTIDE SEQUENCE [LARGE SCALE GENOMIC DNA]</scope>
    <source>
        <strain evidence="1">JXDWG</strain>
        <tissue evidence="1">Leaf</tissue>
    </source>
</reference>
<dbReference type="EMBL" id="JBBNAG010000004">
    <property type="protein sequence ID" value="KAK9139295.1"/>
    <property type="molecule type" value="Genomic_DNA"/>
</dbReference>
<dbReference type="PANTHER" id="PTHR32278">
    <property type="entry name" value="F-BOX DOMAIN-CONTAINING PROTEIN"/>
    <property type="match status" value="1"/>
</dbReference>
<evidence type="ECO:0000313" key="2">
    <source>
        <dbReference type="Proteomes" id="UP001419268"/>
    </source>
</evidence>
<comment type="caution">
    <text evidence="1">The sequence shown here is derived from an EMBL/GenBank/DDBJ whole genome shotgun (WGS) entry which is preliminary data.</text>
</comment>
<dbReference type="CDD" id="cd22162">
    <property type="entry name" value="F-box_AtSKIP3-like"/>
    <property type="match status" value="1"/>
</dbReference>
<protein>
    <recommendedName>
        <fullName evidence="3">F-box domain-containing protein</fullName>
    </recommendedName>
</protein>